<keyword evidence="6 10" id="KW-0472">Membrane</keyword>
<dbReference type="PANTHER" id="PTHR24248:SF125">
    <property type="entry name" value="DOPAMINE D2-LIKE RECEPTOR"/>
    <property type="match status" value="1"/>
</dbReference>
<feature type="transmembrane region" description="Helical" evidence="10">
    <location>
        <begin position="53"/>
        <end position="75"/>
    </location>
</feature>
<evidence type="ECO:0000313" key="13">
    <source>
        <dbReference type="Proteomes" id="UP000276133"/>
    </source>
</evidence>
<keyword evidence="8 12" id="KW-0675">Receptor</keyword>
<keyword evidence="3 10" id="KW-0812">Transmembrane</keyword>
<dbReference type="Proteomes" id="UP000276133">
    <property type="component" value="Unassembled WGS sequence"/>
</dbReference>
<dbReference type="Pfam" id="PF00001">
    <property type="entry name" value="7tm_1"/>
    <property type="match status" value="1"/>
</dbReference>
<dbReference type="InterPro" id="IPR017452">
    <property type="entry name" value="GPCR_Rhodpsn_7TM"/>
</dbReference>
<evidence type="ECO:0000256" key="9">
    <source>
        <dbReference type="ARBA" id="ARBA00023224"/>
    </source>
</evidence>
<dbReference type="SMART" id="SM01381">
    <property type="entry name" value="7TM_GPCR_Srsx"/>
    <property type="match status" value="1"/>
</dbReference>
<name>A0A3M7S3I6_BRAPC</name>
<evidence type="ECO:0000259" key="11">
    <source>
        <dbReference type="PROSITE" id="PS50262"/>
    </source>
</evidence>
<evidence type="ECO:0000256" key="2">
    <source>
        <dbReference type="ARBA" id="ARBA00022475"/>
    </source>
</evidence>
<keyword evidence="4 10" id="KW-1133">Transmembrane helix</keyword>
<feature type="transmembrane region" description="Helical" evidence="10">
    <location>
        <begin position="289"/>
        <end position="308"/>
    </location>
</feature>
<dbReference type="SUPFAM" id="SSF81321">
    <property type="entry name" value="Family A G protein-coupled receptor-like"/>
    <property type="match status" value="1"/>
</dbReference>
<gene>
    <name evidence="12" type="ORF">BpHYR1_046590</name>
</gene>
<dbReference type="CDD" id="cd14967">
    <property type="entry name" value="7tmA_amine_R-like"/>
    <property type="match status" value="1"/>
</dbReference>
<evidence type="ECO:0000256" key="4">
    <source>
        <dbReference type="ARBA" id="ARBA00022989"/>
    </source>
</evidence>
<feature type="transmembrane region" description="Helical" evidence="10">
    <location>
        <begin position="126"/>
        <end position="146"/>
    </location>
</feature>
<evidence type="ECO:0000256" key="1">
    <source>
        <dbReference type="ARBA" id="ARBA00004651"/>
    </source>
</evidence>
<dbReference type="GO" id="GO:0045202">
    <property type="term" value="C:synapse"/>
    <property type="evidence" value="ECO:0007669"/>
    <property type="project" value="GOC"/>
</dbReference>
<evidence type="ECO:0000256" key="3">
    <source>
        <dbReference type="ARBA" id="ARBA00022692"/>
    </source>
</evidence>
<dbReference type="EMBL" id="REGN01002118">
    <property type="protein sequence ID" value="RNA30167.1"/>
    <property type="molecule type" value="Genomic_DNA"/>
</dbReference>
<comment type="subcellular location">
    <subcellularLocation>
        <location evidence="1">Cell membrane</location>
        <topology evidence="1">Multi-pass membrane protein</topology>
    </subcellularLocation>
</comment>
<evidence type="ECO:0000256" key="10">
    <source>
        <dbReference type="SAM" id="Phobius"/>
    </source>
</evidence>
<evidence type="ECO:0000256" key="6">
    <source>
        <dbReference type="ARBA" id="ARBA00023136"/>
    </source>
</evidence>
<dbReference type="GO" id="GO:0001591">
    <property type="term" value="F:dopamine neurotransmitter receptor activity, coupled via Gi/Go"/>
    <property type="evidence" value="ECO:0007669"/>
    <property type="project" value="TreeGrafter"/>
</dbReference>
<evidence type="ECO:0000256" key="5">
    <source>
        <dbReference type="ARBA" id="ARBA00023040"/>
    </source>
</evidence>
<keyword evidence="13" id="KW-1185">Reference proteome</keyword>
<keyword evidence="5" id="KW-0297">G-protein coupled receptor</keyword>
<dbReference type="Gene3D" id="1.20.1070.10">
    <property type="entry name" value="Rhodopsin 7-helix transmembrane proteins"/>
    <property type="match status" value="1"/>
</dbReference>
<keyword evidence="9" id="KW-0807">Transducer</keyword>
<accession>A0A3M7S3I6</accession>
<proteinExistence type="predicted"/>
<comment type="caution">
    <text evidence="12">The sequence shown here is derived from an EMBL/GenBank/DDBJ whole genome shotgun (WGS) entry which is preliminary data.</text>
</comment>
<evidence type="ECO:0000256" key="7">
    <source>
        <dbReference type="ARBA" id="ARBA00023157"/>
    </source>
</evidence>
<dbReference type="AlphaFoldDB" id="A0A3M7S3I6"/>
<sequence>MVHELPATLILCSMIAAIESHTNDSHLPTPFHQMHSMPTNDSSPQLSRYVTGIFLYSLTIWTIIGNIFVCIAIATNRQLKQGGMSNFLIGNLALSDLLLGLTVLPFSATLSTFKKWLFGKVLCDLWLSIDVLCSTASIWGLLVISLDRYVATNHPIRYRKHKNNFKMALLYCTISWFISITISLGPLTVDPHQSGLKSIHNSSNLYQCVLFQTPSFVIISSLFSFYLPLVLMITLYTGVFLKIRQQSKLMFKTNQSVVIDVKGNGRELVRKRPIGHSHQHAAEAKVTKTLAIIMGVFVACWLPFFIVYIVRSQLSNAGSISDNFMDVFIWLGYFNSALNPILYAILNKNFRIAFSDIVVCRCFSKARDFMNKSLSKRRSPKSQQKSQRIQAVLESDQAECFIDPLGS</sequence>
<feature type="transmembrane region" description="Helical" evidence="10">
    <location>
        <begin position="87"/>
        <end position="106"/>
    </location>
</feature>
<reference evidence="12 13" key="1">
    <citation type="journal article" date="2018" name="Sci. Rep.">
        <title>Genomic signatures of local adaptation to the degree of environmental predictability in rotifers.</title>
        <authorList>
            <person name="Franch-Gras L."/>
            <person name="Hahn C."/>
            <person name="Garcia-Roger E.M."/>
            <person name="Carmona M.J."/>
            <person name="Serra M."/>
            <person name="Gomez A."/>
        </authorList>
    </citation>
    <scope>NUCLEOTIDE SEQUENCE [LARGE SCALE GENOMIC DNA]</scope>
    <source>
        <strain evidence="12">HYR1</strain>
    </source>
</reference>
<dbReference type="PRINTS" id="PR00237">
    <property type="entry name" value="GPCRRHODOPSN"/>
</dbReference>
<dbReference type="STRING" id="10195.A0A3M7S3I6"/>
<keyword evidence="7" id="KW-1015">Disulfide bond</keyword>
<protein>
    <submittedName>
        <fullName evidence="12">Alpha-1A adrenergic receptor</fullName>
    </submittedName>
</protein>
<feature type="transmembrane region" description="Helical" evidence="10">
    <location>
        <begin position="167"/>
        <end position="189"/>
    </location>
</feature>
<dbReference type="GO" id="GO:0004930">
    <property type="term" value="F:G protein-coupled receptor activity"/>
    <property type="evidence" value="ECO:0007669"/>
    <property type="project" value="UniProtKB-KW"/>
</dbReference>
<dbReference type="OrthoDB" id="5951059at2759"/>
<dbReference type="InterPro" id="IPR000276">
    <property type="entry name" value="GPCR_Rhodpsn"/>
</dbReference>
<keyword evidence="2" id="KW-1003">Cell membrane</keyword>
<dbReference type="PROSITE" id="PS50262">
    <property type="entry name" value="G_PROTEIN_RECEP_F1_2"/>
    <property type="match status" value="1"/>
</dbReference>
<feature type="transmembrane region" description="Helical" evidence="10">
    <location>
        <begin position="209"/>
        <end position="241"/>
    </location>
</feature>
<dbReference type="PANTHER" id="PTHR24248">
    <property type="entry name" value="ADRENERGIC RECEPTOR-RELATED G-PROTEIN COUPLED RECEPTOR"/>
    <property type="match status" value="1"/>
</dbReference>
<organism evidence="12 13">
    <name type="scientific">Brachionus plicatilis</name>
    <name type="common">Marine rotifer</name>
    <name type="synonym">Brachionus muelleri</name>
    <dbReference type="NCBI Taxonomy" id="10195"/>
    <lineage>
        <taxon>Eukaryota</taxon>
        <taxon>Metazoa</taxon>
        <taxon>Spiralia</taxon>
        <taxon>Gnathifera</taxon>
        <taxon>Rotifera</taxon>
        <taxon>Eurotatoria</taxon>
        <taxon>Monogononta</taxon>
        <taxon>Pseudotrocha</taxon>
        <taxon>Ploima</taxon>
        <taxon>Brachionidae</taxon>
        <taxon>Brachionus</taxon>
    </lineage>
</organism>
<dbReference type="GO" id="GO:0005886">
    <property type="term" value="C:plasma membrane"/>
    <property type="evidence" value="ECO:0007669"/>
    <property type="project" value="UniProtKB-SubCell"/>
</dbReference>
<evidence type="ECO:0000313" key="12">
    <source>
        <dbReference type="EMBL" id="RNA30167.1"/>
    </source>
</evidence>
<feature type="transmembrane region" description="Helical" evidence="10">
    <location>
        <begin position="328"/>
        <end position="346"/>
    </location>
</feature>
<evidence type="ECO:0000256" key="8">
    <source>
        <dbReference type="ARBA" id="ARBA00023170"/>
    </source>
</evidence>
<feature type="domain" description="G-protein coupled receptors family 1 profile" evidence="11">
    <location>
        <begin position="65"/>
        <end position="343"/>
    </location>
</feature>